<proteinExistence type="predicted"/>
<sequence>MKAKKPFLLVVAFMLVASILAGCMGNNSAEKDTATEQKDEKKSLVVYSNSLSEGRGDWLTEKAAEAGFELELVEAGGGDLLNRIVSEKNNPLADVVFGLNQMNFETLKSNDLLVPFEPVWTAEIPEGSSEKDNYYHPLVEQRIFMIYNKDVYTEETAPKDWTDLIENEEFKGKYHVPGDLGGGTNRSVVYGMLMRHVDKNGELDISEEGWKEIEAFFENGYKTPEGEDANANLASGKVPISFTYSSGLPGIEEEFGFEAGIVSPEVGVPTTVEQVGIINKGKDQDTAAAEEFINWFGSAEVQGAWAEQFGSLPVNTKAVEKATEKMKQIREMTIIQEMDYTFISEHIDDWVEKIELEIF</sequence>
<dbReference type="SUPFAM" id="SSF53850">
    <property type="entry name" value="Periplasmic binding protein-like II"/>
    <property type="match status" value="1"/>
</dbReference>
<reference evidence="3 4" key="1">
    <citation type="submission" date="2019-04" db="EMBL/GenBank/DDBJ databases">
        <title>Bacillus sediminilitoris sp. nov., isolated from a tidal flat sediment on the East China Sea.</title>
        <authorList>
            <person name="Wei Y."/>
            <person name="Mao H."/>
            <person name="Fang J."/>
        </authorList>
    </citation>
    <scope>NUCLEOTIDE SEQUENCE [LARGE SCALE GENOMIC DNA]</scope>
    <source>
        <strain evidence="3 4">DSL-17</strain>
    </source>
</reference>
<dbReference type="GO" id="GO:0030288">
    <property type="term" value="C:outer membrane-bounded periplasmic space"/>
    <property type="evidence" value="ECO:0007669"/>
    <property type="project" value="TreeGrafter"/>
</dbReference>
<dbReference type="GO" id="GO:0030975">
    <property type="term" value="F:thiamine binding"/>
    <property type="evidence" value="ECO:0007669"/>
    <property type="project" value="TreeGrafter"/>
</dbReference>
<evidence type="ECO:0000256" key="1">
    <source>
        <dbReference type="ARBA" id="ARBA00022729"/>
    </source>
</evidence>
<dbReference type="CDD" id="cd13551">
    <property type="entry name" value="PBP2_Fbp_like_5"/>
    <property type="match status" value="1"/>
</dbReference>
<protein>
    <submittedName>
        <fullName evidence="3">Extracellular solute-binding protein</fullName>
    </submittedName>
</protein>
<dbReference type="GO" id="GO:0015888">
    <property type="term" value="P:thiamine transport"/>
    <property type="evidence" value="ECO:0007669"/>
    <property type="project" value="TreeGrafter"/>
</dbReference>
<dbReference type="EMBL" id="SSNT01000021">
    <property type="protein sequence ID" value="THF76305.1"/>
    <property type="molecule type" value="Genomic_DNA"/>
</dbReference>
<keyword evidence="4" id="KW-1185">Reference proteome</keyword>
<dbReference type="PROSITE" id="PS51257">
    <property type="entry name" value="PROKAR_LIPOPROTEIN"/>
    <property type="match status" value="1"/>
</dbReference>
<dbReference type="Proteomes" id="UP000310334">
    <property type="component" value="Unassembled WGS sequence"/>
</dbReference>
<organism evidence="3 4">
    <name type="scientific">Metabacillus sediminilitoris</name>
    <dbReference type="NCBI Taxonomy" id="2567941"/>
    <lineage>
        <taxon>Bacteria</taxon>
        <taxon>Bacillati</taxon>
        <taxon>Bacillota</taxon>
        <taxon>Bacilli</taxon>
        <taxon>Bacillales</taxon>
        <taxon>Bacillaceae</taxon>
        <taxon>Metabacillus</taxon>
    </lineage>
</organism>
<gene>
    <name evidence="3" type="ORF">E6W99_21715</name>
</gene>
<comment type="caution">
    <text evidence="3">The sequence shown here is derived from an EMBL/GenBank/DDBJ whole genome shotgun (WGS) entry which is preliminary data.</text>
</comment>
<dbReference type="Gene3D" id="3.40.190.10">
    <property type="entry name" value="Periplasmic binding protein-like II"/>
    <property type="match status" value="2"/>
</dbReference>
<dbReference type="PANTHER" id="PTHR30006">
    <property type="entry name" value="THIAMINE-BINDING PERIPLASMIC PROTEIN-RELATED"/>
    <property type="match status" value="1"/>
</dbReference>
<evidence type="ECO:0000313" key="3">
    <source>
        <dbReference type="EMBL" id="THF76305.1"/>
    </source>
</evidence>
<dbReference type="Pfam" id="PF13416">
    <property type="entry name" value="SBP_bac_8"/>
    <property type="match status" value="1"/>
</dbReference>
<keyword evidence="1 2" id="KW-0732">Signal</keyword>
<dbReference type="PANTHER" id="PTHR30006:SF2">
    <property type="entry name" value="ABC TRANSPORTER SUBSTRATE-BINDING PROTEIN"/>
    <property type="match status" value="1"/>
</dbReference>
<dbReference type="AlphaFoldDB" id="A0A4S4BN95"/>
<feature type="chain" id="PRO_5039194338" evidence="2">
    <location>
        <begin position="22"/>
        <end position="359"/>
    </location>
</feature>
<feature type="signal peptide" evidence="2">
    <location>
        <begin position="1"/>
        <end position="21"/>
    </location>
</feature>
<dbReference type="GO" id="GO:0030976">
    <property type="term" value="F:thiamine pyrophosphate binding"/>
    <property type="evidence" value="ECO:0007669"/>
    <property type="project" value="TreeGrafter"/>
</dbReference>
<dbReference type="RefSeq" id="WP_136357770.1">
    <property type="nucleotide sequence ID" value="NZ_CP046266.1"/>
</dbReference>
<dbReference type="OrthoDB" id="179400at2"/>
<accession>A0A4S4BN95</accession>
<dbReference type="InterPro" id="IPR006059">
    <property type="entry name" value="SBP"/>
</dbReference>
<evidence type="ECO:0000256" key="2">
    <source>
        <dbReference type="SAM" id="SignalP"/>
    </source>
</evidence>
<name>A0A4S4BN95_9BACI</name>
<evidence type="ECO:0000313" key="4">
    <source>
        <dbReference type="Proteomes" id="UP000310334"/>
    </source>
</evidence>